<evidence type="ECO:0000256" key="2">
    <source>
        <dbReference type="ARBA" id="ARBA00022658"/>
    </source>
</evidence>
<evidence type="ECO:0000256" key="3">
    <source>
        <dbReference type="PROSITE-ProRule" id="PRU00168"/>
    </source>
</evidence>
<organism evidence="9 10">
    <name type="scientific">Postia placenta MAD-698-R-SB12</name>
    <dbReference type="NCBI Taxonomy" id="670580"/>
    <lineage>
        <taxon>Eukaryota</taxon>
        <taxon>Fungi</taxon>
        <taxon>Dikarya</taxon>
        <taxon>Basidiomycota</taxon>
        <taxon>Agaricomycotina</taxon>
        <taxon>Agaricomycetes</taxon>
        <taxon>Polyporales</taxon>
        <taxon>Adustoporiaceae</taxon>
        <taxon>Rhodonia</taxon>
    </lineage>
</organism>
<dbReference type="SMART" id="SM00147">
    <property type="entry name" value="RasGEF"/>
    <property type="match status" value="1"/>
</dbReference>
<evidence type="ECO:0000259" key="6">
    <source>
        <dbReference type="PROSITE" id="PS50002"/>
    </source>
</evidence>
<dbReference type="InterPro" id="IPR023578">
    <property type="entry name" value="Ras_GEF_dom_sf"/>
</dbReference>
<name>A0A1X6NEF0_9APHY</name>
<dbReference type="PANTHER" id="PTHR23113:SF368">
    <property type="entry name" value="CELL DIVISION CONTROL PROTEIN 25"/>
    <property type="match status" value="1"/>
</dbReference>
<dbReference type="Pfam" id="PF00617">
    <property type="entry name" value="RasGEF"/>
    <property type="match status" value="1"/>
</dbReference>
<keyword evidence="10" id="KW-1185">Reference proteome</keyword>
<dbReference type="GO" id="GO:0005085">
    <property type="term" value="F:guanyl-nucleotide exchange factor activity"/>
    <property type="evidence" value="ECO:0007669"/>
    <property type="project" value="UniProtKB-KW"/>
</dbReference>
<dbReference type="EMBL" id="KZ110591">
    <property type="protein sequence ID" value="OSX67001.1"/>
    <property type="molecule type" value="Genomic_DNA"/>
</dbReference>
<dbReference type="Pfam" id="PF00018">
    <property type="entry name" value="SH3_1"/>
    <property type="match status" value="1"/>
</dbReference>
<accession>A0A1X6NEF0</accession>
<dbReference type="PANTHER" id="PTHR23113">
    <property type="entry name" value="GUANINE NUCLEOTIDE EXCHANGE FACTOR"/>
    <property type="match status" value="1"/>
</dbReference>
<dbReference type="CDD" id="cd06224">
    <property type="entry name" value="REM"/>
    <property type="match status" value="1"/>
</dbReference>
<evidence type="ECO:0000313" key="9">
    <source>
        <dbReference type="EMBL" id="OSX67001.1"/>
    </source>
</evidence>
<dbReference type="PROSITE" id="PS50002">
    <property type="entry name" value="SH3"/>
    <property type="match status" value="1"/>
</dbReference>
<dbReference type="GO" id="GO:0007265">
    <property type="term" value="P:Ras protein signal transduction"/>
    <property type="evidence" value="ECO:0007669"/>
    <property type="project" value="TreeGrafter"/>
</dbReference>
<dbReference type="InterPro" id="IPR036964">
    <property type="entry name" value="RASGEF_cat_dom_sf"/>
</dbReference>
<dbReference type="Gene3D" id="2.30.30.40">
    <property type="entry name" value="SH3 Domains"/>
    <property type="match status" value="1"/>
</dbReference>
<proteinExistence type="predicted"/>
<evidence type="ECO:0000256" key="5">
    <source>
        <dbReference type="SAM" id="MobiDB-lite"/>
    </source>
</evidence>
<dbReference type="AlphaFoldDB" id="A0A1X6NEF0"/>
<keyword evidence="2 3" id="KW-0344">Guanine-nucleotide releasing factor</keyword>
<dbReference type="PROSITE" id="PS50212">
    <property type="entry name" value="RASGEF_NTER"/>
    <property type="match status" value="1"/>
</dbReference>
<dbReference type="SMART" id="SM00326">
    <property type="entry name" value="SH3"/>
    <property type="match status" value="1"/>
</dbReference>
<dbReference type="InterPro" id="IPR008937">
    <property type="entry name" value="Ras-like_GEF"/>
</dbReference>
<dbReference type="InterPro" id="IPR000651">
    <property type="entry name" value="Ras-like_Gua-exchang_fac_N"/>
</dbReference>
<gene>
    <name evidence="9" type="ORF">POSPLADRAFT_1068316</name>
</gene>
<dbReference type="GO" id="GO:0005886">
    <property type="term" value="C:plasma membrane"/>
    <property type="evidence" value="ECO:0007669"/>
    <property type="project" value="TreeGrafter"/>
</dbReference>
<dbReference type="GeneID" id="36327242"/>
<evidence type="ECO:0000259" key="8">
    <source>
        <dbReference type="PROSITE" id="PS50212"/>
    </source>
</evidence>
<evidence type="ECO:0000256" key="1">
    <source>
        <dbReference type="ARBA" id="ARBA00022443"/>
    </source>
</evidence>
<dbReference type="InterPro" id="IPR036028">
    <property type="entry name" value="SH3-like_dom_sf"/>
</dbReference>
<feature type="region of interest" description="Disordered" evidence="5">
    <location>
        <begin position="229"/>
        <end position="280"/>
    </location>
</feature>
<dbReference type="CDD" id="cd00174">
    <property type="entry name" value="SH3"/>
    <property type="match status" value="1"/>
</dbReference>
<dbReference type="SUPFAM" id="SSF50044">
    <property type="entry name" value="SH3-domain"/>
    <property type="match status" value="1"/>
</dbReference>
<evidence type="ECO:0000259" key="7">
    <source>
        <dbReference type="PROSITE" id="PS50009"/>
    </source>
</evidence>
<dbReference type="Proteomes" id="UP000194127">
    <property type="component" value="Unassembled WGS sequence"/>
</dbReference>
<dbReference type="InterPro" id="IPR001452">
    <property type="entry name" value="SH3_domain"/>
</dbReference>
<dbReference type="InterPro" id="IPR001895">
    <property type="entry name" value="RASGEF_cat_dom"/>
</dbReference>
<dbReference type="Gene3D" id="1.10.840.10">
    <property type="entry name" value="Ras guanine-nucleotide exchange factors catalytic domain"/>
    <property type="match status" value="1"/>
</dbReference>
<dbReference type="PROSITE" id="PS50009">
    <property type="entry name" value="RASGEF_CAT"/>
    <property type="match status" value="1"/>
</dbReference>
<feature type="domain" description="Ras-GEF" evidence="7">
    <location>
        <begin position="564"/>
        <end position="790"/>
    </location>
</feature>
<evidence type="ECO:0000313" key="10">
    <source>
        <dbReference type="Proteomes" id="UP000194127"/>
    </source>
</evidence>
<dbReference type="SUPFAM" id="SSF48366">
    <property type="entry name" value="Ras GEF"/>
    <property type="match status" value="1"/>
</dbReference>
<feature type="domain" description="SH3" evidence="6">
    <location>
        <begin position="87"/>
        <end position="148"/>
    </location>
</feature>
<dbReference type="Gene3D" id="1.20.870.10">
    <property type="entry name" value="Son of sevenless (SoS) protein Chain: S domain 1"/>
    <property type="match status" value="1"/>
</dbReference>
<dbReference type="STRING" id="670580.A0A1X6NEF0"/>
<keyword evidence="1 4" id="KW-0728">SH3 domain</keyword>
<dbReference type="OrthoDB" id="10255964at2759"/>
<feature type="domain" description="N-terminal Ras-GEF" evidence="8">
    <location>
        <begin position="410"/>
        <end position="537"/>
    </location>
</feature>
<dbReference type="PRINTS" id="PR00452">
    <property type="entry name" value="SH3DOMAIN"/>
</dbReference>
<reference evidence="9 10" key="1">
    <citation type="submission" date="2017-04" db="EMBL/GenBank/DDBJ databases">
        <title>Genome Sequence of the Model Brown-Rot Fungus Postia placenta SB12.</title>
        <authorList>
            <consortium name="DOE Joint Genome Institute"/>
            <person name="Gaskell J."/>
            <person name="Kersten P."/>
            <person name="Larrondo L.F."/>
            <person name="Canessa P."/>
            <person name="Martinez D."/>
            <person name="Hibbett D."/>
            <person name="Schmoll M."/>
            <person name="Kubicek C.P."/>
            <person name="Martinez A.T."/>
            <person name="Yadav J."/>
            <person name="Master E."/>
            <person name="Magnuson J.K."/>
            <person name="James T."/>
            <person name="Yaver D."/>
            <person name="Berka R."/>
            <person name="Labutti K."/>
            <person name="Lipzen A."/>
            <person name="Aerts A."/>
            <person name="Barry K."/>
            <person name="Henrissat B."/>
            <person name="Blanchette R."/>
            <person name="Grigoriev I."/>
            <person name="Cullen D."/>
        </authorList>
    </citation>
    <scope>NUCLEOTIDE SEQUENCE [LARGE SCALE GENOMIC DNA]</scope>
    <source>
        <strain evidence="9 10">MAD-698-R-SB12</strain>
    </source>
</reference>
<evidence type="ECO:0000256" key="4">
    <source>
        <dbReference type="PROSITE-ProRule" id="PRU00192"/>
    </source>
</evidence>
<protein>
    <recommendedName>
        <fullName evidence="11">Ras GEF</fullName>
    </recommendedName>
</protein>
<sequence>MMFPAAHAPLHLMTSDHRPRPDSPAPAFHQMAAVSRAQSLRRGGPLPRLWIDSSLSSYRKALCSPSSSLPSAHTSDATTMADTPFSPEVFHVLCMYDFDAEDPDQLSFRKNDVLDVVKREETGWWAAARPGDDRVGWIPSSFVEPISETVAHKLRSSCKETGVRDEMLHSPAGLPSGHHMFVASPATEMSYNWLTESDQAPVIKLFTGSDVKEAASIFSPLVPPHEGIDGLLSDSEISPSGGAGPSKIDMQLPQPAREKVVPTPTRKKSSPKLKPSPISERHSVPVDRHLELKETEHIRSYSDPASTPAVSRHLRRRPVLIDDRSSLSRLTVMFESKSVEELDNFLCSPAMSESLDSLASAGAVKSLPGLLEQSEDDENSMQQVISPCSAAAPVTPESLVDIYHELQRRDDGSVIAGSLRALLKHLADDAVDPAVQRRFQRVFLMTFNTFATSDEVFISLLSRFYMSQPEGSRQQALEPSQRRVLEVFRLWYEEYGMLRDDPHIVHRLVDFLASVRSSYPFAYQAHAMLEHLQRQGVVEPSTFNPPSVRRKKRKASKSDFVRMEPTLVARFLCLYEHRLYARIRPRECLNWIKRGVGDAAPNLSAFLATKDRLAAWVKSSILNVEAFGRKAETLNFWIKVAEACKFLGNLSSMGAIAAGLSDPSVAGLQLLWAQVPRGTHLDSLTLLDSPGNATAYRSLQQSVDGSCVPAIEMYLTDLAQFRDQIPDTVVSSDRSALLINFAKRETWFDTVEAMLRYQVHAYSFEEDQAVADFVETGLASVSDRGLLVSP</sequence>
<evidence type="ECO:0008006" key="11">
    <source>
        <dbReference type="Google" id="ProtNLM"/>
    </source>
</evidence>
<dbReference type="SMART" id="SM00229">
    <property type="entry name" value="RasGEFN"/>
    <property type="match status" value="1"/>
</dbReference>
<dbReference type="Pfam" id="PF00618">
    <property type="entry name" value="RasGEF_N"/>
    <property type="match status" value="1"/>
</dbReference>
<dbReference type="RefSeq" id="XP_024343795.1">
    <property type="nucleotide sequence ID" value="XM_024482292.1"/>
</dbReference>